<feature type="transmembrane region" description="Helical" evidence="6">
    <location>
        <begin position="146"/>
        <end position="170"/>
    </location>
</feature>
<keyword evidence="5" id="KW-0046">Antibiotic resistance</keyword>
<evidence type="ECO:0000256" key="6">
    <source>
        <dbReference type="SAM" id="Phobius"/>
    </source>
</evidence>
<dbReference type="SUPFAM" id="SSF103473">
    <property type="entry name" value="MFS general substrate transporter"/>
    <property type="match status" value="1"/>
</dbReference>
<gene>
    <name evidence="8" type="ORF">GCM10010326_68820</name>
</gene>
<dbReference type="Pfam" id="PF07690">
    <property type="entry name" value="MFS_1"/>
    <property type="match status" value="1"/>
</dbReference>
<evidence type="ECO:0000313" key="9">
    <source>
        <dbReference type="Proteomes" id="UP000600946"/>
    </source>
</evidence>
<dbReference type="Gene3D" id="1.20.1250.20">
    <property type="entry name" value="MFS general substrate transporter like domains"/>
    <property type="match status" value="1"/>
</dbReference>
<reference evidence="9" key="1">
    <citation type="journal article" date="2019" name="Int. J. Syst. Evol. Microbiol.">
        <title>The Global Catalogue of Microorganisms (GCM) 10K type strain sequencing project: providing services to taxonomists for standard genome sequencing and annotation.</title>
        <authorList>
            <consortium name="The Broad Institute Genomics Platform"/>
            <consortium name="The Broad Institute Genome Sequencing Center for Infectious Disease"/>
            <person name="Wu L."/>
            <person name="Ma J."/>
        </authorList>
    </citation>
    <scope>NUCLEOTIDE SEQUENCE [LARGE SCALE GENOMIC DNA]</scope>
    <source>
        <strain evidence="9">JCM 4594</strain>
    </source>
</reference>
<evidence type="ECO:0000259" key="7">
    <source>
        <dbReference type="PROSITE" id="PS50850"/>
    </source>
</evidence>
<feature type="transmembrane region" description="Helical" evidence="6">
    <location>
        <begin position="212"/>
        <end position="231"/>
    </location>
</feature>
<feature type="transmembrane region" description="Helical" evidence="6">
    <location>
        <begin position="20"/>
        <end position="43"/>
    </location>
</feature>
<dbReference type="PANTHER" id="PTHR42718:SF39">
    <property type="entry name" value="ACTINORHODIN TRANSPORTER-RELATED"/>
    <property type="match status" value="1"/>
</dbReference>
<feature type="transmembrane region" description="Helical" evidence="6">
    <location>
        <begin position="87"/>
        <end position="106"/>
    </location>
</feature>
<dbReference type="PROSITE" id="PS50850">
    <property type="entry name" value="MFS"/>
    <property type="match status" value="1"/>
</dbReference>
<dbReference type="RefSeq" id="WP_229893026.1">
    <property type="nucleotide sequence ID" value="NZ_BMUU01000017.1"/>
</dbReference>
<organism evidence="8 9">
    <name type="scientific">Streptomyces xanthochromogenes</name>
    <dbReference type="NCBI Taxonomy" id="67384"/>
    <lineage>
        <taxon>Bacteria</taxon>
        <taxon>Bacillati</taxon>
        <taxon>Actinomycetota</taxon>
        <taxon>Actinomycetes</taxon>
        <taxon>Kitasatosporales</taxon>
        <taxon>Streptomycetaceae</taxon>
        <taxon>Streptomyces</taxon>
    </lineage>
</organism>
<dbReference type="GeneID" id="96294751"/>
<feature type="transmembrane region" description="Helical" evidence="6">
    <location>
        <begin position="237"/>
        <end position="257"/>
    </location>
</feature>
<evidence type="ECO:0000256" key="1">
    <source>
        <dbReference type="ARBA" id="ARBA00004651"/>
    </source>
</evidence>
<keyword evidence="9" id="KW-1185">Reference proteome</keyword>
<evidence type="ECO:0000313" key="8">
    <source>
        <dbReference type="EMBL" id="GGY64336.1"/>
    </source>
</evidence>
<dbReference type="EMBL" id="BMUU01000017">
    <property type="protein sequence ID" value="GGY64336.1"/>
    <property type="molecule type" value="Genomic_DNA"/>
</dbReference>
<evidence type="ECO:0000256" key="5">
    <source>
        <dbReference type="ARBA" id="ARBA00023251"/>
    </source>
</evidence>
<feature type="transmembrane region" description="Helical" evidence="6">
    <location>
        <begin position="374"/>
        <end position="400"/>
    </location>
</feature>
<feature type="transmembrane region" description="Helical" evidence="6">
    <location>
        <begin position="317"/>
        <end position="336"/>
    </location>
</feature>
<accession>A0ABQ3ATS9</accession>
<feature type="domain" description="Major facilitator superfamily (MFS) profile" evidence="7">
    <location>
        <begin position="21"/>
        <end position="478"/>
    </location>
</feature>
<keyword evidence="4 6" id="KW-0472">Membrane</keyword>
<feature type="transmembrane region" description="Helical" evidence="6">
    <location>
        <begin position="412"/>
        <end position="435"/>
    </location>
</feature>
<sequence length="480" mass="49210">MFTHTPTRPCPSGTGRSTTIILAVVLIAELMNALDASIVYTALPLIQADTGASSAAMQWIPAAYALTFALGLITGGRLGDLFGRKRVFLAGTAVFTLASLLCGTATGPQLLVAARALQGAGAAVMVPQVLATIAVTFQGPSRARAFGLYGMVMSLGGILGPALGAVLTAADIAGLGWQLIFLINLPIGLATLALGIRFLPESRAPRAQRLDLVGVTLSAAAMLLIAYPLTVGGEQHWPAWSLVTLVAGAAVLALFLVQQRAKTARGGSALVALSLFKNRSFTGGLAAQLVFGLMLGVFLLTWVLFMQDGLGLSPWQFAPANIAISVGGMAGAMLASKYAGRHQRRIPQAGTLLIALTLLGYQLLISSYGTHLPFAAAAAPMLLIGTGLGAIGAGLSGLTLSQIRHDDAGSAAGLFNTAMQLGTTLGLATASVIFFDHAPAGSHGTTVTTAFAGTIWYIVAALGVMWALMLTLPKPATTLP</sequence>
<dbReference type="InterPro" id="IPR036259">
    <property type="entry name" value="MFS_trans_sf"/>
</dbReference>
<feature type="transmembrane region" description="Helical" evidence="6">
    <location>
        <begin position="348"/>
        <end position="368"/>
    </location>
</feature>
<dbReference type="CDD" id="cd17321">
    <property type="entry name" value="MFS_MMR_MDR_like"/>
    <property type="match status" value="1"/>
</dbReference>
<dbReference type="Proteomes" id="UP000600946">
    <property type="component" value="Unassembled WGS sequence"/>
</dbReference>
<feature type="transmembrane region" description="Helical" evidence="6">
    <location>
        <begin position="176"/>
        <end position="200"/>
    </location>
</feature>
<comment type="caution">
    <text evidence="8">The sequence shown here is derived from an EMBL/GenBank/DDBJ whole genome shotgun (WGS) entry which is preliminary data.</text>
</comment>
<dbReference type="InterPro" id="IPR020846">
    <property type="entry name" value="MFS_dom"/>
</dbReference>
<keyword evidence="3 6" id="KW-1133">Transmembrane helix</keyword>
<comment type="subcellular location">
    <subcellularLocation>
        <location evidence="1">Cell membrane</location>
        <topology evidence="1">Multi-pass membrane protein</topology>
    </subcellularLocation>
</comment>
<evidence type="ECO:0000256" key="3">
    <source>
        <dbReference type="ARBA" id="ARBA00022989"/>
    </source>
</evidence>
<evidence type="ECO:0000256" key="4">
    <source>
        <dbReference type="ARBA" id="ARBA00023136"/>
    </source>
</evidence>
<evidence type="ECO:0000256" key="2">
    <source>
        <dbReference type="ARBA" id="ARBA00022692"/>
    </source>
</evidence>
<feature type="transmembrane region" description="Helical" evidence="6">
    <location>
        <begin position="455"/>
        <end position="472"/>
    </location>
</feature>
<name>A0ABQ3ATS9_9ACTN</name>
<feature type="transmembrane region" description="Helical" evidence="6">
    <location>
        <begin position="55"/>
        <end position="75"/>
    </location>
</feature>
<feature type="transmembrane region" description="Helical" evidence="6">
    <location>
        <begin position="112"/>
        <end position="134"/>
    </location>
</feature>
<protein>
    <submittedName>
        <fullName evidence="8">MFS transporter</fullName>
    </submittedName>
</protein>
<dbReference type="PRINTS" id="PR01036">
    <property type="entry name" value="TCRTETB"/>
</dbReference>
<proteinExistence type="predicted"/>
<dbReference type="InterPro" id="IPR011701">
    <property type="entry name" value="MFS"/>
</dbReference>
<keyword evidence="2 6" id="KW-0812">Transmembrane</keyword>
<dbReference type="PANTHER" id="PTHR42718">
    <property type="entry name" value="MAJOR FACILITATOR SUPERFAMILY MULTIDRUG TRANSPORTER MFSC"/>
    <property type="match status" value="1"/>
</dbReference>
<dbReference type="Gene3D" id="1.20.1720.10">
    <property type="entry name" value="Multidrug resistance protein D"/>
    <property type="match status" value="1"/>
</dbReference>
<feature type="transmembrane region" description="Helical" evidence="6">
    <location>
        <begin position="285"/>
        <end position="305"/>
    </location>
</feature>